<gene>
    <name evidence="1" type="ORF">CYMTET_29449</name>
</gene>
<name>A0AAE0FL12_9CHLO</name>
<organism evidence="1 2">
    <name type="scientific">Cymbomonas tetramitiformis</name>
    <dbReference type="NCBI Taxonomy" id="36881"/>
    <lineage>
        <taxon>Eukaryota</taxon>
        <taxon>Viridiplantae</taxon>
        <taxon>Chlorophyta</taxon>
        <taxon>Pyramimonadophyceae</taxon>
        <taxon>Pyramimonadales</taxon>
        <taxon>Pyramimonadaceae</taxon>
        <taxon>Cymbomonas</taxon>
    </lineage>
</organism>
<reference evidence="1 2" key="1">
    <citation type="journal article" date="2015" name="Genome Biol. Evol.">
        <title>Comparative Genomics of a Bacterivorous Green Alga Reveals Evolutionary Causalities and Consequences of Phago-Mixotrophic Mode of Nutrition.</title>
        <authorList>
            <person name="Burns J.A."/>
            <person name="Paasch A."/>
            <person name="Narechania A."/>
            <person name="Kim E."/>
        </authorList>
    </citation>
    <scope>NUCLEOTIDE SEQUENCE [LARGE SCALE GENOMIC DNA]</scope>
    <source>
        <strain evidence="1 2">PLY_AMNH</strain>
    </source>
</reference>
<protein>
    <submittedName>
        <fullName evidence="1">Uncharacterized protein</fullName>
    </submittedName>
</protein>
<keyword evidence="2" id="KW-1185">Reference proteome</keyword>
<dbReference type="EMBL" id="LGRX02016758">
    <property type="protein sequence ID" value="KAK3261654.1"/>
    <property type="molecule type" value="Genomic_DNA"/>
</dbReference>
<comment type="caution">
    <text evidence="1">The sequence shown here is derived from an EMBL/GenBank/DDBJ whole genome shotgun (WGS) entry which is preliminary data.</text>
</comment>
<dbReference type="AlphaFoldDB" id="A0AAE0FL12"/>
<accession>A0AAE0FL12</accession>
<sequence>MEKEIEKRGDVTKLSRAQVKDASAINWGLELVMTVPHEVRRLAKEVDFKGLRNIWDPWAGTGVIAKVMKKEWSHLSFMNNDTLEPSAGLDRSSERFAARQLSCLEEEVWSV</sequence>
<proteinExistence type="predicted"/>
<evidence type="ECO:0000313" key="2">
    <source>
        <dbReference type="Proteomes" id="UP001190700"/>
    </source>
</evidence>
<dbReference type="Proteomes" id="UP001190700">
    <property type="component" value="Unassembled WGS sequence"/>
</dbReference>
<evidence type="ECO:0000313" key="1">
    <source>
        <dbReference type="EMBL" id="KAK3261654.1"/>
    </source>
</evidence>